<dbReference type="OMA" id="GYRICIN"/>
<accession>A0A5P1F4Q1</accession>
<dbReference type="Gramene" id="ONK71440">
    <property type="protein sequence ID" value="ONK71440"/>
    <property type="gene ID" value="A4U43_C04F8590"/>
</dbReference>
<gene>
    <name evidence="8" type="ORF">A4U43_C04F8590</name>
</gene>
<dbReference type="FunFam" id="3.40.50.720:FF:000084">
    <property type="entry name" value="Short-chain dehydrogenase reductase"/>
    <property type="match status" value="1"/>
</dbReference>
<evidence type="ECO:0000313" key="9">
    <source>
        <dbReference type="Proteomes" id="UP000243459"/>
    </source>
</evidence>
<reference evidence="9" key="1">
    <citation type="journal article" date="2017" name="Nat. Commun.">
        <title>The asparagus genome sheds light on the origin and evolution of a young Y chromosome.</title>
        <authorList>
            <person name="Harkess A."/>
            <person name="Zhou J."/>
            <person name="Xu C."/>
            <person name="Bowers J.E."/>
            <person name="Van der Hulst R."/>
            <person name="Ayyampalayam S."/>
            <person name="Mercati F."/>
            <person name="Riccardi P."/>
            <person name="McKain M.R."/>
            <person name="Kakrana A."/>
            <person name="Tang H."/>
            <person name="Ray J."/>
            <person name="Groenendijk J."/>
            <person name="Arikit S."/>
            <person name="Mathioni S.M."/>
            <person name="Nakano M."/>
            <person name="Shan H."/>
            <person name="Telgmann-Rauber A."/>
            <person name="Kanno A."/>
            <person name="Yue Z."/>
            <person name="Chen H."/>
            <person name="Li W."/>
            <person name="Chen Y."/>
            <person name="Xu X."/>
            <person name="Zhang Y."/>
            <person name="Luo S."/>
            <person name="Chen H."/>
            <person name="Gao J."/>
            <person name="Mao Z."/>
            <person name="Pires J.C."/>
            <person name="Luo M."/>
            <person name="Kudrna D."/>
            <person name="Wing R.A."/>
            <person name="Meyers B.C."/>
            <person name="Yi K."/>
            <person name="Kong H."/>
            <person name="Lavrijsen P."/>
            <person name="Sunseri F."/>
            <person name="Falavigna A."/>
            <person name="Ye Y."/>
            <person name="Leebens-Mack J.H."/>
            <person name="Chen G."/>
        </authorList>
    </citation>
    <scope>NUCLEOTIDE SEQUENCE [LARGE SCALE GENOMIC DNA]</scope>
    <source>
        <strain evidence="9">cv. DH0086</strain>
    </source>
</reference>
<protein>
    <recommendedName>
        <fullName evidence="6">Noroxomaritidine/norcraugsodine reductase</fullName>
    </recommendedName>
</protein>
<dbReference type="PROSITE" id="PS00061">
    <property type="entry name" value="ADH_SHORT"/>
    <property type="match status" value="1"/>
</dbReference>
<dbReference type="InterPro" id="IPR036291">
    <property type="entry name" value="NAD(P)-bd_dom_sf"/>
</dbReference>
<dbReference type="InterPro" id="IPR020904">
    <property type="entry name" value="Sc_DH/Rdtase_CS"/>
</dbReference>
<comment type="catalytic activity">
    <reaction evidence="3">
        <text>(10bS,4aR)-noroxomaritidine + NADPH + H(+) = (10bS,4aR)-oxomaritidine + NADP(+)</text>
        <dbReference type="Rhea" id="RHEA:63200"/>
        <dbReference type="ChEBI" id="CHEBI:15378"/>
        <dbReference type="ChEBI" id="CHEBI:57783"/>
        <dbReference type="ChEBI" id="CHEBI:58349"/>
        <dbReference type="ChEBI" id="CHEBI:133996"/>
        <dbReference type="ChEBI" id="CHEBI:146209"/>
    </reaction>
    <physiologicalReaction direction="left-to-right" evidence="3">
        <dbReference type="Rhea" id="RHEA:63201"/>
    </physiologicalReaction>
</comment>
<dbReference type="EMBL" id="CM007384">
    <property type="protein sequence ID" value="ONK71440.1"/>
    <property type="molecule type" value="Genomic_DNA"/>
</dbReference>
<dbReference type="Pfam" id="PF13561">
    <property type="entry name" value="adh_short_C2"/>
    <property type="match status" value="1"/>
</dbReference>
<keyword evidence="1" id="KW-0560">Oxidoreductase</keyword>
<dbReference type="Proteomes" id="UP000243459">
    <property type="component" value="Chromosome 4"/>
</dbReference>
<dbReference type="GO" id="GO:0016491">
    <property type="term" value="F:oxidoreductase activity"/>
    <property type="evidence" value="ECO:0007669"/>
    <property type="project" value="UniProtKB-KW"/>
</dbReference>
<dbReference type="PANTHER" id="PTHR43180">
    <property type="entry name" value="3-OXOACYL-(ACYL-CARRIER-PROTEIN) REDUCTASE (AFU_ORTHOLOGUE AFUA_6G11210)"/>
    <property type="match status" value="1"/>
</dbReference>
<organism evidence="8 9">
    <name type="scientific">Asparagus officinalis</name>
    <name type="common">Garden asparagus</name>
    <dbReference type="NCBI Taxonomy" id="4686"/>
    <lineage>
        <taxon>Eukaryota</taxon>
        <taxon>Viridiplantae</taxon>
        <taxon>Streptophyta</taxon>
        <taxon>Embryophyta</taxon>
        <taxon>Tracheophyta</taxon>
        <taxon>Spermatophyta</taxon>
        <taxon>Magnoliopsida</taxon>
        <taxon>Liliopsida</taxon>
        <taxon>Asparagales</taxon>
        <taxon>Asparagaceae</taxon>
        <taxon>Asparagoideae</taxon>
        <taxon>Asparagus</taxon>
    </lineage>
</organism>
<dbReference type="PRINTS" id="PR00081">
    <property type="entry name" value="GDHRDH"/>
</dbReference>
<evidence type="ECO:0000256" key="5">
    <source>
        <dbReference type="ARBA" id="ARBA00055943"/>
    </source>
</evidence>
<dbReference type="InterPro" id="IPR002347">
    <property type="entry name" value="SDR_fam"/>
</dbReference>
<dbReference type="PANTHER" id="PTHR43180:SF30">
    <property type="entry name" value="MOMILACTONE A SYNTHASE"/>
    <property type="match status" value="1"/>
</dbReference>
<keyword evidence="9" id="KW-1185">Reference proteome</keyword>
<comment type="catalytic activity">
    <reaction evidence="4">
        <text>(10bR,4aS)-noroxomaritidine + NADPH + H(+) = (10bR,4aS)-oxomaritidine + NADP(+)</text>
        <dbReference type="Rhea" id="RHEA:63196"/>
        <dbReference type="ChEBI" id="CHEBI:15378"/>
        <dbReference type="ChEBI" id="CHEBI:57783"/>
        <dbReference type="ChEBI" id="CHEBI:58349"/>
        <dbReference type="ChEBI" id="CHEBI:133995"/>
        <dbReference type="ChEBI" id="CHEBI:146208"/>
    </reaction>
    <physiologicalReaction direction="left-to-right" evidence="4">
        <dbReference type="Rhea" id="RHEA:63197"/>
    </physiologicalReaction>
</comment>
<dbReference type="SUPFAM" id="SSF51735">
    <property type="entry name" value="NAD(P)-binding Rossmann-fold domains"/>
    <property type="match status" value="1"/>
</dbReference>
<sequence>MVDGKRKYALNGVSHVDAEVPLKLAEYYNASERVFQYDLIGDLPPQKESRNGTGQVEARKQARIQSPRRCQQAHHPSVPKILDGDHADLRQRRNVEPEIQHPGEIRAGTAALHQRSVSGEIPEGRVQLEGKVALITGGVAESASARDLGGAASFIHCDVTNEDDVSKAVDHAVEKFGQLDIMFNNAGITGPAIPSTVDYPKSDFERVLSINLTGAFLGIKHAARVMIPNGRGSIVSTSSIAGVGGGMGTHAYTSAKHAVVGLTKNAAVELGQFGVRVNCVSPYATATPLAMNAMGFADREEGKFERAVSMCGNLKGTTLEKEDVAGAVMYLGSDEAKYVSGHNLVVDGGYTVVNTGLNRVNDFR</sequence>
<evidence type="ECO:0000256" key="7">
    <source>
        <dbReference type="SAM" id="MobiDB-lite"/>
    </source>
</evidence>
<dbReference type="AlphaFoldDB" id="A0A5P1F4Q1"/>
<evidence type="ECO:0000256" key="4">
    <source>
        <dbReference type="ARBA" id="ARBA00052456"/>
    </source>
</evidence>
<proteinExistence type="inferred from homology"/>
<comment type="similarity">
    <text evidence="2">Belongs to the short-chain dehydrogenases/reductases (SDR) family. SDR65C subfamily.</text>
</comment>
<dbReference type="PRINTS" id="PR00080">
    <property type="entry name" value="SDRFAMILY"/>
</dbReference>
<dbReference type="Gene3D" id="3.40.50.720">
    <property type="entry name" value="NAD(P)-binding Rossmann-like Domain"/>
    <property type="match status" value="1"/>
</dbReference>
<evidence type="ECO:0000256" key="6">
    <source>
        <dbReference type="ARBA" id="ARBA00069361"/>
    </source>
</evidence>
<comment type="function">
    <text evidence="5">In the Amaryllidaceae alkaloids biosynthesic pathway, catalyzes the conversion of noroxomaritidine to oxomaritidine, a precursor of haemanthamine- and crinamine-type alkaloids, promising anticancer agents. Can also, to some extent, catalyze the condensation of 3,4-dihydroxybenzaldehyde (3,4-DHBA) and tyramine to produce norbelladine, and of isovanillin and tyramine to produce 4'-O-methylnorbelladine.</text>
</comment>
<evidence type="ECO:0000256" key="3">
    <source>
        <dbReference type="ARBA" id="ARBA00050958"/>
    </source>
</evidence>
<evidence type="ECO:0000313" key="8">
    <source>
        <dbReference type="EMBL" id="ONK71440.1"/>
    </source>
</evidence>
<name>A0A5P1F4Q1_ASPOF</name>
<evidence type="ECO:0000256" key="2">
    <source>
        <dbReference type="ARBA" id="ARBA00025714"/>
    </source>
</evidence>
<feature type="region of interest" description="Disordered" evidence="7">
    <location>
        <begin position="42"/>
        <end position="83"/>
    </location>
</feature>
<evidence type="ECO:0000256" key="1">
    <source>
        <dbReference type="ARBA" id="ARBA00023002"/>
    </source>
</evidence>